<feature type="domain" description="Deacetylase sirtuin-type" evidence="5">
    <location>
        <begin position="1"/>
        <end position="242"/>
    </location>
</feature>
<feature type="binding site" evidence="4">
    <location>
        <position position="154"/>
    </location>
    <ligand>
        <name>Zn(2+)</name>
        <dbReference type="ChEBI" id="CHEBI:29105"/>
    </ligand>
</feature>
<feature type="binding site" evidence="4">
    <location>
        <position position="133"/>
    </location>
    <ligand>
        <name>Zn(2+)</name>
        <dbReference type="ChEBI" id="CHEBI:29105"/>
    </ligand>
</feature>
<keyword evidence="3" id="KW-0520">NAD</keyword>
<dbReference type="STRING" id="180332.GCA_000797495_05174"/>
<feature type="binding site" evidence="4">
    <location>
        <position position="151"/>
    </location>
    <ligand>
        <name>Zn(2+)</name>
        <dbReference type="ChEBI" id="CHEBI:29105"/>
    </ligand>
</feature>
<evidence type="ECO:0000256" key="1">
    <source>
        <dbReference type="ARBA" id="ARBA00012928"/>
    </source>
</evidence>
<keyword evidence="6" id="KW-0378">Hydrolase</keyword>
<dbReference type="Gene3D" id="3.30.1600.10">
    <property type="entry name" value="SIR2/SIRT2 'Small Domain"/>
    <property type="match status" value="1"/>
</dbReference>
<name>A0A4U8Q7P7_9FIRM</name>
<evidence type="ECO:0000256" key="3">
    <source>
        <dbReference type="ARBA" id="ARBA00023027"/>
    </source>
</evidence>
<keyword evidence="2" id="KW-0808">Transferase</keyword>
<dbReference type="InterPro" id="IPR050134">
    <property type="entry name" value="NAD-dep_sirtuin_deacylases"/>
</dbReference>
<dbReference type="InterPro" id="IPR003000">
    <property type="entry name" value="Sirtuin"/>
</dbReference>
<feature type="active site" description="Proton acceptor" evidence="4">
    <location>
        <position position="122"/>
    </location>
</feature>
<sequence>MTKIEHLKKILEESRYTVALCGSGMMEEGGYTGVKKPLRAYEIEQKYDASPEEIFSSAFYSTRPEQFFDFYIHEMLQNPPVITESGPALAAMEQAGKLQCIITANIYEHGRQMGCKNIINLHGSIYHNQCPRCKKEYTLDYMLNAKGMPICETCKIPIRPMVSLFGEMVDSRLMTKTTEEIEKADVLLLLGTTLTSEVFVNYIKYFEGSNLVIIHDQEHYTDTKADLVIIEEPRKVLPLLGY</sequence>
<evidence type="ECO:0000256" key="2">
    <source>
        <dbReference type="ARBA" id="ARBA00022679"/>
    </source>
</evidence>
<dbReference type="AlphaFoldDB" id="A0A4U8Q7P7"/>
<keyword evidence="4" id="KW-0479">Metal-binding</keyword>
<dbReference type="EC" id="2.3.1.286" evidence="1"/>
<comment type="caution">
    <text evidence="6">The sequence shown here is derived from an EMBL/GenBank/DDBJ whole genome shotgun (WGS) entry which is preliminary data.</text>
</comment>
<dbReference type="EMBL" id="QGQD01000046">
    <property type="protein sequence ID" value="TLD00857.1"/>
    <property type="molecule type" value="Genomic_DNA"/>
</dbReference>
<dbReference type="GO" id="GO:0070403">
    <property type="term" value="F:NAD+ binding"/>
    <property type="evidence" value="ECO:0007669"/>
    <property type="project" value="InterPro"/>
</dbReference>
<proteinExistence type="predicted"/>
<dbReference type="InterPro" id="IPR026591">
    <property type="entry name" value="Sirtuin_cat_small_dom_sf"/>
</dbReference>
<dbReference type="InterPro" id="IPR029035">
    <property type="entry name" value="DHS-like_NAD/FAD-binding_dom"/>
</dbReference>
<organism evidence="6 7">
    <name type="scientific">Robinsoniella peoriensis</name>
    <dbReference type="NCBI Taxonomy" id="180332"/>
    <lineage>
        <taxon>Bacteria</taxon>
        <taxon>Bacillati</taxon>
        <taxon>Bacillota</taxon>
        <taxon>Clostridia</taxon>
        <taxon>Lachnospirales</taxon>
        <taxon>Lachnospiraceae</taxon>
        <taxon>Robinsoniella</taxon>
    </lineage>
</organism>
<dbReference type="Proteomes" id="UP000306509">
    <property type="component" value="Unassembled WGS sequence"/>
</dbReference>
<dbReference type="InterPro" id="IPR026590">
    <property type="entry name" value="Ssirtuin_cat_dom"/>
</dbReference>
<gene>
    <name evidence="6" type="primary">cobB_2</name>
    <name evidence="6" type="ORF">DSM106044_02324</name>
</gene>
<dbReference type="GO" id="GO:0017136">
    <property type="term" value="F:histone deacetylase activity, NAD-dependent"/>
    <property type="evidence" value="ECO:0007669"/>
    <property type="project" value="TreeGrafter"/>
</dbReference>
<accession>A0A4U8Q7P7</accession>
<dbReference type="PANTHER" id="PTHR11085:SF10">
    <property type="entry name" value="NAD-DEPENDENT PROTEIN DEACYLASE SIRTUIN-5, MITOCHONDRIAL-RELATED"/>
    <property type="match status" value="1"/>
</dbReference>
<reference evidence="6 7" key="1">
    <citation type="journal article" date="2019" name="Anaerobe">
        <title>Detection of Robinsoniella peoriensis in multiple bone samples of a trauma patient.</title>
        <authorList>
            <person name="Schrottner P."/>
            <person name="Hartwich K."/>
            <person name="Bunk B."/>
            <person name="Schober I."/>
            <person name="Helbig S."/>
            <person name="Rudolph W.W."/>
            <person name="Gunzer F."/>
        </authorList>
    </citation>
    <scope>NUCLEOTIDE SEQUENCE [LARGE SCALE GENOMIC DNA]</scope>
    <source>
        <strain evidence="6 7">DSM 106044</strain>
    </source>
</reference>
<dbReference type="GO" id="GO:0016787">
    <property type="term" value="F:hydrolase activity"/>
    <property type="evidence" value="ECO:0007669"/>
    <property type="project" value="UniProtKB-KW"/>
</dbReference>
<dbReference type="PANTHER" id="PTHR11085">
    <property type="entry name" value="NAD-DEPENDENT PROTEIN DEACYLASE SIRTUIN-5, MITOCHONDRIAL-RELATED"/>
    <property type="match status" value="1"/>
</dbReference>
<feature type="binding site" evidence="4">
    <location>
        <position position="130"/>
    </location>
    <ligand>
        <name>Zn(2+)</name>
        <dbReference type="ChEBI" id="CHEBI:29105"/>
    </ligand>
</feature>
<evidence type="ECO:0000259" key="5">
    <source>
        <dbReference type="PROSITE" id="PS50305"/>
    </source>
</evidence>
<dbReference type="PROSITE" id="PS50305">
    <property type="entry name" value="SIRTUIN"/>
    <property type="match status" value="1"/>
</dbReference>
<evidence type="ECO:0000256" key="4">
    <source>
        <dbReference type="PROSITE-ProRule" id="PRU00236"/>
    </source>
</evidence>
<dbReference type="Pfam" id="PF02146">
    <property type="entry name" value="SIR2"/>
    <property type="match status" value="1"/>
</dbReference>
<keyword evidence="7" id="KW-1185">Reference proteome</keyword>
<dbReference type="GO" id="GO:0046872">
    <property type="term" value="F:metal ion binding"/>
    <property type="evidence" value="ECO:0007669"/>
    <property type="project" value="UniProtKB-KW"/>
</dbReference>
<dbReference type="SUPFAM" id="SSF52467">
    <property type="entry name" value="DHS-like NAD/FAD-binding domain"/>
    <property type="match status" value="1"/>
</dbReference>
<protein>
    <recommendedName>
        <fullName evidence="1">protein acetyllysine N-acetyltransferase</fullName>
        <ecNumber evidence="1">2.3.1.286</ecNumber>
    </recommendedName>
</protein>
<evidence type="ECO:0000313" key="7">
    <source>
        <dbReference type="Proteomes" id="UP000306509"/>
    </source>
</evidence>
<evidence type="ECO:0000313" key="6">
    <source>
        <dbReference type="EMBL" id="TLD00857.1"/>
    </source>
</evidence>
<dbReference type="Gene3D" id="3.40.50.1220">
    <property type="entry name" value="TPP-binding domain"/>
    <property type="match status" value="1"/>
</dbReference>
<keyword evidence="4" id="KW-0862">Zinc</keyword>